<gene>
    <name evidence="1" type="ORF">THITH_11005</name>
</gene>
<reference evidence="1 2" key="1">
    <citation type="submission" date="2013-12" db="EMBL/GenBank/DDBJ databases">
        <authorList>
            <consortium name="DOE Joint Genome Institute"/>
            <person name="Muyzer G."/>
            <person name="Huntemann M."/>
            <person name="Han J."/>
            <person name="Chen A."/>
            <person name="Kyrpides N."/>
            <person name="Mavromatis K."/>
            <person name="Markowitz V."/>
            <person name="Palaniappan K."/>
            <person name="Ivanova N."/>
            <person name="Schaumberg A."/>
            <person name="Pati A."/>
            <person name="Liolios K."/>
            <person name="Nordberg H.P."/>
            <person name="Cantor M.N."/>
            <person name="Hua S.X."/>
            <person name="Woyke T."/>
        </authorList>
    </citation>
    <scope>NUCLEOTIDE SEQUENCE [LARGE SCALE GENOMIC DNA]</scope>
    <source>
        <strain evidence="1 2">ARh 1</strain>
    </source>
</reference>
<evidence type="ECO:0000313" key="1">
    <source>
        <dbReference type="EMBL" id="AHF00165.1"/>
    </source>
</evidence>
<dbReference type="STRING" id="713585.THITH_11005"/>
<dbReference type="AlphaFoldDB" id="W0DNM5"/>
<dbReference type="HOGENOM" id="CLU_3405965_0_0_6"/>
<dbReference type="KEGG" id="tti:THITH_11005"/>
<keyword evidence="2" id="KW-1185">Reference proteome</keyword>
<name>W0DNM5_9GAMM</name>
<evidence type="ECO:0000313" key="2">
    <source>
        <dbReference type="Proteomes" id="UP000005289"/>
    </source>
</evidence>
<organism evidence="1 2">
    <name type="scientific">Thioalkalivibrio paradoxus ARh 1</name>
    <dbReference type="NCBI Taxonomy" id="713585"/>
    <lineage>
        <taxon>Bacteria</taxon>
        <taxon>Pseudomonadati</taxon>
        <taxon>Pseudomonadota</taxon>
        <taxon>Gammaproteobacteria</taxon>
        <taxon>Chromatiales</taxon>
        <taxon>Ectothiorhodospiraceae</taxon>
        <taxon>Thioalkalivibrio</taxon>
    </lineage>
</organism>
<dbReference type="Proteomes" id="UP000005289">
    <property type="component" value="Chromosome"/>
</dbReference>
<dbReference type="EMBL" id="CP007029">
    <property type="protein sequence ID" value="AHF00165.1"/>
    <property type="molecule type" value="Genomic_DNA"/>
</dbReference>
<accession>W0DNM5</accession>
<sequence>MPVDDALTHPVNTDPAALSVAAIPNTPAQR</sequence>
<protein>
    <submittedName>
        <fullName evidence="1">Uncharacterized protein</fullName>
    </submittedName>
</protein>
<proteinExistence type="predicted"/>